<accession>A0A1G7NRG3</accession>
<dbReference type="RefSeq" id="WP_093082539.1">
    <property type="nucleotide sequence ID" value="NZ_FNBE01000006.1"/>
</dbReference>
<evidence type="ECO:0000313" key="3">
    <source>
        <dbReference type="Proteomes" id="UP000198967"/>
    </source>
</evidence>
<dbReference type="STRING" id="366584.SAMN05216377_106302"/>
<protein>
    <submittedName>
        <fullName evidence="2">Catechol 2,3-dioxygenase</fullName>
    </submittedName>
</protein>
<dbReference type="GO" id="GO:0051213">
    <property type="term" value="F:dioxygenase activity"/>
    <property type="evidence" value="ECO:0007669"/>
    <property type="project" value="UniProtKB-KW"/>
</dbReference>
<dbReference type="Pfam" id="PF00903">
    <property type="entry name" value="Glyoxalase"/>
    <property type="match status" value="1"/>
</dbReference>
<evidence type="ECO:0000313" key="2">
    <source>
        <dbReference type="EMBL" id="SDF75840.1"/>
    </source>
</evidence>
<dbReference type="Proteomes" id="UP000198967">
    <property type="component" value="Unassembled WGS sequence"/>
</dbReference>
<organism evidence="2 3">
    <name type="scientific">Pseudonocardia oroxyli</name>
    <dbReference type="NCBI Taxonomy" id="366584"/>
    <lineage>
        <taxon>Bacteria</taxon>
        <taxon>Bacillati</taxon>
        <taxon>Actinomycetota</taxon>
        <taxon>Actinomycetes</taxon>
        <taxon>Pseudonocardiales</taxon>
        <taxon>Pseudonocardiaceae</taxon>
        <taxon>Pseudonocardia</taxon>
    </lineage>
</organism>
<keyword evidence="2" id="KW-0223">Dioxygenase</keyword>
<dbReference type="InterPro" id="IPR037523">
    <property type="entry name" value="VOC_core"/>
</dbReference>
<dbReference type="EMBL" id="FNBE01000006">
    <property type="protein sequence ID" value="SDF75840.1"/>
    <property type="molecule type" value="Genomic_DNA"/>
</dbReference>
<dbReference type="InterPro" id="IPR029068">
    <property type="entry name" value="Glyas_Bleomycin-R_OHBP_Dase"/>
</dbReference>
<gene>
    <name evidence="2" type="ORF">SAMN05216377_106302</name>
</gene>
<evidence type="ECO:0000259" key="1">
    <source>
        <dbReference type="PROSITE" id="PS51819"/>
    </source>
</evidence>
<dbReference type="SUPFAM" id="SSF54593">
    <property type="entry name" value="Glyoxalase/Bleomycin resistance protein/Dihydroxybiphenyl dioxygenase"/>
    <property type="match status" value="1"/>
</dbReference>
<feature type="domain" description="VOC" evidence="1">
    <location>
        <begin position="6"/>
        <end position="124"/>
    </location>
</feature>
<dbReference type="AlphaFoldDB" id="A0A1G7NRG3"/>
<sequence>MPELVRLRGVKLPVTDVSRSVDFYRRVFGFAPWLEFPDDAGVLRGVAGDLPGCEGGLALRETPEAHSQPGLELLLGVADKRAIEEWTVHLDALGVAHSPVIDATVGWLLVLHDPDGHEIHLYSEVRHGIDQSGRSGYGRLVDS</sequence>
<dbReference type="Gene3D" id="3.10.180.10">
    <property type="entry name" value="2,3-Dihydroxybiphenyl 1,2-Dioxygenase, domain 1"/>
    <property type="match status" value="1"/>
</dbReference>
<proteinExistence type="predicted"/>
<reference evidence="2 3" key="1">
    <citation type="submission" date="2016-10" db="EMBL/GenBank/DDBJ databases">
        <authorList>
            <person name="de Groot N.N."/>
        </authorList>
    </citation>
    <scope>NUCLEOTIDE SEQUENCE [LARGE SCALE GENOMIC DNA]</scope>
    <source>
        <strain evidence="2 3">CGMCC 4.3143</strain>
    </source>
</reference>
<dbReference type="OrthoDB" id="317332at2"/>
<keyword evidence="3" id="KW-1185">Reference proteome</keyword>
<name>A0A1G7NRG3_PSEOR</name>
<keyword evidence="2" id="KW-0560">Oxidoreductase</keyword>
<dbReference type="PROSITE" id="PS51819">
    <property type="entry name" value="VOC"/>
    <property type="match status" value="1"/>
</dbReference>
<dbReference type="InterPro" id="IPR004360">
    <property type="entry name" value="Glyas_Fos-R_dOase_dom"/>
</dbReference>